<accession>A0A382VUE8</accession>
<evidence type="ECO:0000313" key="1">
    <source>
        <dbReference type="EMBL" id="SVD50010.1"/>
    </source>
</evidence>
<sequence>MKGRHGCGDGCGIIVASRPRWRVVIGLGHELGQLCQQPGKDRDKGGDRGQG</sequence>
<organism evidence="1">
    <name type="scientific">marine metagenome</name>
    <dbReference type="NCBI Taxonomy" id="408172"/>
    <lineage>
        <taxon>unclassified sequences</taxon>
        <taxon>metagenomes</taxon>
        <taxon>ecological metagenomes</taxon>
    </lineage>
</organism>
<name>A0A382VUE8_9ZZZZ</name>
<dbReference type="EMBL" id="UINC01154622">
    <property type="protein sequence ID" value="SVD50010.1"/>
    <property type="molecule type" value="Genomic_DNA"/>
</dbReference>
<reference evidence="1" key="1">
    <citation type="submission" date="2018-05" db="EMBL/GenBank/DDBJ databases">
        <authorList>
            <person name="Lanie J.A."/>
            <person name="Ng W.-L."/>
            <person name="Kazmierczak K.M."/>
            <person name="Andrzejewski T.M."/>
            <person name="Davidsen T.M."/>
            <person name="Wayne K.J."/>
            <person name="Tettelin H."/>
            <person name="Glass J.I."/>
            <person name="Rusch D."/>
            <person name="Podicherti R."/>
            <person name="Tsui H.-C.T."/>
            <person name="Winkler M.E."/>
        </authorList>
    </citation>
    <scope>NUCLEOTIDE SEQUENCE</scope>
</reference>
<proteinExistence type="predicted"/>
<protein>
    <submittedName>
        <fullName evidence="1">Uncharacterized protein</fullName>
    </submittedName>
</protein>
<dbReference type="AlphaFoldDB" id="A0A382VUE8"/>
<feature type="non-terminal residue" evidence="1">
    <location>
        <position position="51"/>
    </location>
</feature>
<gene>
    <name evidence="1" type="ORF">METZ01_LOCUS402864</name>
</gene>